<sequence length="508" mass="59530">MKGVYDKVIELSSRRGFFWPSSKEVYSDAPAGFYTYGPLGVRMKEKIIGLWRREIVIKEGVNEIETPNVLPIKVFEASGHLEHFFDKLIECRRCHSKFRIDKLLEEALGIEENLEGLPDDQLLKMVLENDLRCPNCGAFDWGDLRNFNLMFTLAVGAEASEPNAALRPETTQGSVVEFRKTFTVMRGKLPFALGQVGRVFRNEISPRRALIRMREFQQLEVQIFFDPENPDELYREKLEPFLDYKLRFLRREDRESGRIVEIPAREALMSGYTVNSLITYWLVAYQRFFNETLGFPLERLRYRELVEGEKAHYSLVHWDLEVYTEDLGWIELVNNAYRTDYDLSGHMRVSGIDLRIAIPESDRKLLPHMYEPSIGVDRVILHELMLAYREDEERVWLQLPRSIAPIEVGVFPLLKRDELPSKAREIYHELINEGIIAFYDDSGTIGRRYRRMDEIGTPLCVTIDYQTLEDDTVTLRDRDTMMQVRVRREELPTKVRKFLNSDLSIHEI</sequence>
<dbReference type="GO" id="GO:0004820">
    <property type="term" value="F:glycine-tRNA ligase activity"/>
    <property type="evidence" value="ECO:0007669"/>
    <property type="project" value="UniProtKB-EC"/>
</dbReference>
<evidence type="ECO:0000256" key="4">
    <source>
        <dbReference type="ARBA" id="ARBA00022741"/>
    </source>
</evidence>
<dbReference type="Gene3D" id="3.30.40.230">
    <property type="match status" value="1"/>
</dbReference>
<name>A0A3R9PAK3_9CREN</name>
<dbReference type="FunFam" id="3.30.40.230:FF:000005">
    <property type="entry name" value="Glycine--tRNA ligase"/>
    <property type="match status" value="1"/>
</dbReference>
<comment type="caution">
    <text evidence="10">The sequence shown here is derived from an EMBL/GenBank/DDBJ whole genome shotgun (WGS) entry which is preliminary data.</text>
</comment>
<keyword evidence="2" id="KW-0963">Cytoplasm</keyword>
<evidence type="ECO:0000256" key="6">
    <source>
        <dbReference type="ARBA" id="ARBA00022917"/>
    </source>
</evidence>
<dbReference type="InterPro" id="IPR002315">
    <property type="entry name" value="tRNA-synt_gly"/>
</dbReference>
<keyword evidence="7" id="KW-0030">Aminoacyl-tRNA synthetase</keyword>
<keyword evidence="5" id="KW-0067">ATP-binding</keyword>
<dbReference type="FunFam" id="3.40.50.800:FF:000002">
    <property type="entry name" value="Glycine--tRNA ligase"/>
    <property type="match status" value="1"/>
</dbReference>
<evidence type="ECO:0000256" key="1">
    <source>
        <dbReference type="ARBA" id="ARBA00012829"/>
    </source>
</evidence>
<dbReference type="AlphaFoldDB" id="A0A3R9PAK3"/>
<keyword evidence="4" id="KW-0547">Nucleotide-binding</keyword>
<dbReference type="PROSITE" id="PS50862">
    <property type="entry name" value="AA_TRNA_LIGASE_II"/>
    <property type="match status" value="1"/>
</dbReference>
<dbReference type="PANTHER" id="PTHR10745">
    <property type="entry name" value="GLYCYL-TRNA SYNTHETASE/DNA POLYMERASE SUBUNIT GAMMA-2"/>
    <property type="match status" value="1"/>
</dbReference>
<dbReference type="InterPro" id="IPR036621">
    <property type="entry name" value="Anticodon-bd_dom_sf"/>
</dbReference>
<evidence type="ECO:0000313" key="11">
    <source>
        <dbReference type="Proteomes" id="UP000278149"/>
    </source>
</evidence>
<dbReference type="SUPFAM" id="SSF52954">
    <property type="entry name" value="Class II aaRS ABD-related"/>
    <property type="match status" value="1"/>
</dbReference>
<dbReference type="Pfam" id="PF03129">
    <property type="entry name" value="HGTP_anticodon"/>
    <property type="match status" value="1"/>
</dbReference>
<dbReference type="GO" id="GO:0006426">
    <property type="term" value="P:glycyl-tRNA aminoacylation"/>
    <property type="evidence" value="ECO:0007669"/>
    <property type="project" value="InterPro"/>
</dbReference>
<dbReference type="InterPro" id="IPR004154">
    <property type="entry name" value="Anticodon-bd"/>
</dbReference>
<dbReference type="RefSeq" id="WP_125741236.1">
    <property type="nucleotide sequence ID" value="NZ_RCOR01000018.1"/>
</dbReference>
<proteinExistence type="predicted"/>
<gene>
    <name evidence="10" type="ORF">D9Q81_03230</name>
</gene>
<accession>A0A3R9PAK3</accession>
<dbReference type="InterPro" id="IPR027031">
    <property type="entry name" value="Gly-tRNA_synthase/POLG2"/>
</dbReference>
<evidence type="ECO:0000256" key="2">
    <source>
        <dbReference type="ARBA" id="ARBA00022490"/>
    </source>
</evidence>
<evidence type="ECO:0000313" key="10">
    <source>
        <dbReference type="EMBL" id="RSN69628.1"/>
    </source>
</evidence>
<dbReference type="EC" id="6.1.1.14" evidence="1"/>
<dbReference type="NCBIfam" id="NF003211">
    <property type="entry name" value="PRK04173.1"/>
    <property type="match status" value="1"/>
</dbReference>
<dbReference type="GO" id="GO:0005524">
    <property type="term" value="F:ATP binding"/>
    <property type="evidence" value="ECO:0007669"/>
    <property type="project" value="UniProtKB-KW"/>
</dbReference>
<evidence type="ECO:0000256" key="8">
    <source>
        <dbReference type="ARBA" id="ARBA00030057"/>
    </source>
</evidence>
<dbReference type="InterPro" id="IPR002314">
    <property type="entry name" value="aa-tRNA-synt_IIb"/>
</dbReference>
<dbReference type="GO" id="GO:0005737">
    <property type="term" value="C:cytoplasm"/>
    <property type="evidence" value="ECO:0007669"/>
    <property type="project" value="InterPro"/>
</dbReference>
<dbReference type="EMBL" id="RCOR01000018">
    <property type="protein sequence ID" value="RSN69628.1"/>
    <property type="molecule type" value="Genomic_DNA"/>
</dbReference>
<organism evidence="10 11">
    <name type="scientific">Candidatus Korarchaeum cryptofilum</name>
    <dbReference type="NCBI Taxonomy" id="498846"/>
    <lineage>
        <taxon>Archaea</taxon>
        <taxon>Thermoproteota</taxon>
        <taxon>Candidatus Korarchaeia</taxon>
        <taxon>Candidatus Korarchaeales</taxon>
        <taxon>Candidatus Korarchaeaceae</taxon>
        <taxon>Candidatus Korarchaeum</taxon>
    </lineage>
</organism>
<evidence type="ECO:0000256" key="7">
    <source>
        <dbReference type="ARBA" id="ARBA00023146"/>
    </source>
</evidence>
<evidence type="ECO:0000259" key="9">
    <source>
        <dbReference type="PROSITE" id="PS50862"/>
    </source>
</evidence>
<dbReference type="Gene3D" id="3.40.50.800">
    <property type="entry name" value="Anticodon-binding domain"/>
    <property type="match status" value="1"/>
</dbReference>
<reference evidence="10 11" key="1">
    <citation type="submission" date="2018-10" db="EMBL/GenBank/DDBJ databases">
        <title>Co-occurring genomic capacity for anaerobic methane metabolism and dissimilatory sulfite reduction discovered in the Korarchaeota.</title>
        <authorList>
            <person name="Mckay L.J."/>
            <person name="Dlakic M."/>
            <person name="Fields M.W."/>
            <person name="Delmont T.O."/>
            <person name="Eren A.M."/>
            <person name="Jay Z.J."/>
            <person name="Klingelsmith K.B."/>
            <person name="Rusch D.B."/>
            <person name="Inskeep W.P."/>
        </authorList>
    </citation>
    <scope>NUCLEOTIDE SEQUENCE [LARGE SCALE GENOMIC DNA]</scope>
    <source>
        <strain evidence="10 11">WS</strain>
    </source>
</reference>
<protein>
    <recommendedName>
        <fullName evidence="1">glycine--tRNA ligase</fullName>
        <ecNumber evidence="1">6.1.1.14</ecNumber>
    </recommendedName>
    <alternativeName>
        <fullName evidence="8">Diadenosine tetraphosphate synthetase</fullName>
    </alternativeName>
</protein>
<dbReference type="PANTHER" id="PTHR10745:SF0">
    <property type="entry name" value="GLYCINE--TRNA LIGASE"/>
    <property type="match status" value="1"/>
</dbReference>
<dbReference type="CDD" id="cd00858">
    <property type="entry name" value="GlyRS_anticodon"/>
    <property type="match status" value="1"/>
</dbReference>
<dbReference type="Gene3D" id="3.30.930.10">
    <property type="entry name" value="Bira Bifunctional Protein, Domain 2"/>
    <property type="match status" value="1"/>
</dbReference>
<dbReference type="Proteomes" id="UP000278149">
    <property type="component" value="Unassembled WGS sequence"/>
</dbReference>
<evidence type="ECO:0000256" key="5">
    <source>
        <dbReference type="ARBA" id="ARBA00022840"/>
    </source>
</evidence>
<evidence type="ECO:0000256" key="3">
    <source>
        <dbReference type="ARBA" id="ARBA00022598"/>
    </source>
</evidence>
<dbReference type="InterPro" id="IPR006195">
    <property type="entry name" value="aa-tRNA-synth_II"/>
</dbReference>
<feature type="domain" description="Aminoacyl-transfer RNA synthetases class-II family profile" evidence="9">
    <location>
        <begin position="6"/>
        <end position="405"/>
    </location>
</feature>
<keyword evidence="6" id="KW-0648">Protein biosynthesis</keyword>
<keyword evidence="3 10" id="KW-0436">Ligase</keyword>
<dbReference type="NCBIfam" id="TIGR00389">
    <property type="entry name" value="glyS_dimeric"/>
    <property type="match status" value="1"/>
</dbReference>
<dbReference type="SUPFAM" id="SSF55681">
    <property type="entry name" value="Class II aaRS and biotin synthetases"/>
    <property type="match status" value="1"/>
</dbReference>
<dbReference type="GO" id="GO:0044281">
    <property type="term" value="P:small molecule metabolic process"/>
    <property type="evidence" value="ECO:0007669"/>
    <property type="project" value="UniProtKB-ARBA"/>
</dbReference>
<dbReference type="Pfam" id="PF00587">
    <property type="entry name" value="tRNA-synt_2b"/>
    <property type="match status" value="1"/>
</dbReference>
<dbReference type="PRINTS" id="PR01043">
    <property type="entry name" value="TRNASYNTHGLY"/>
</dbReference>
<dbReference type="InterPro" id="IPR045864">
    <property type="entry name" value="aa-tRNA-synth_II/BPL/LPL"/>
</dbReference>